<sequence length="62" mass="6564">MADAKKIKVTLVRGLAGSLPKQRRTVKALGLGKISSSVVHDATPATLGMVRVVAHLVKVEEM</sequence>
<reference evidence="9" key="1">
    <citation type="submission" date="2018-08" db="EMBL/GenBank/DDBJ databases">
        <authorList>
            <person name="Grouzdev D.S."/>
            <person name="Krutkina M.S."/>
        </authorList>
    </citation>
    <scope>NUCLEOTIDE SEQUENCE [LARGE SCALE GENOMIC DNA]</scope>
    <source>
        <strain evidence="9">4-11</strain>
    </source>
</reference>
<evidence type="ECO:0000256" key="1">
    <source>
        <dbReference type="ARBA" id="ARBA00007594"/>
    </source>
</evidence>
<dbReference type="PANTHER" id="PTHR15892">
    <property type="entry name" value="MITOCHONDRIAL RIBOSOMAL PROTEIN L30"/>
    <property type="match status" value="1"/>
</dbReference>
<dbReference type="PROSITE" id="PS00634">
    <property type="entry name" value="RIBOSOMAL_L30"/>
    <property type="match status" value="1"/>
</dbReference>
<dbReference type="SUPFAM" id="SSF55129">
    <property type="entry name" value="Ribosomal protein L30p/L7e"/>
    <property type="match status" value="1"/>
</dbReference>
<dbReference type="GO" id="GO:0003735">
    <property type="term" value="F:structural constituent of ribosome"/>
    <property type="evidence" value="ECO:0007669"/>
    <property type="project" value="InterPro"/>
</dbReference>
<proteinExistence type="inferred from homology"/>
<dbReference type="InterPro" id="IPR005996">
    <property type="entry name" value="Ribosomal_uL30_bac-type"/>
</dbReference>
<dbReference type="InterPro" id="IPR018038">
    <property type="entry name" value="Ribosomal_uL30_CS"/>
</dbReference>
<comment type="similarity">
    <text evidence="1 5 6">Belongs to the universal ribosomal protein uL30 family.</text>
</comment>
<dbReference type="PANTHER" id="PTHR15892:SF2">
    <property type="entry name" value="LARGE RIBOSOMAL SUBUNIT PROTEIN UL30M"/>
    <property type="match status" value="1"/>
</dbReference>
<dbReference type="PIRSF" id="PIRSF002211">
    <property type="entry name" value="Ribosomal_L30_bac-type"/>
    <property type="match status" value="1"/>
</dbReference>
<dbReference type="GO" id="GO:0006412">
    <property type="term" value="P:translation"/>
    <property type="evidence" value="ECO:0007669"/>
    <property type="project" value="UniProtKB-UniRule"/>
</dbReference>
<evidence type="ECO:0000313" key="9">
    <source>
        <dbReference type="Proteomes" id="UP000264002"/>
    </source>
</evidence>
<dbReference type="HAMAP" id="MF_01371_B">
    <property type="entry name" value="Ribosomal_uL30_B"/>
    <property type="match status" value="1"/>
</dbReference>
<evidence type="ECO:0000256" key="5">
    <source>
        <dbReference type="HAMAP-Rule" id="MF_01371"/>
    </source>
</evidence>
<accession>A0A372MIA5</accession>
<dbReference type="AlphaFoldDB" id="A0A372MIA5"/>
<evidence type="ECO:0000256" key="3">
    <source>
        <dbReference type="ARBA" id="ARBA00022980"/>
    </source>
</evidence>
<dbReference type="Pfam" id="PF00327">
    <property type="entry name" value="Ribosomal_L30"/>
    <property type="match status" value="1"/>
</dbReference>
<comment type="caution">
    <text evidence="8">The sequence shown here is derived from an EMBL/GenBank/DDBJ whole genome shotgun (WGS) entry which is preliminary data.</text>
</comment>
<dbReference type="EMBL" id="QUWK01000003">
    <property type="protein sequence ID" value="RFU95502.1"/>
    <property type="molecule type" value="Genomic_DNA"/>
</dbReference>
<evidence type="ECO:0000313" key="8">
    <source>
        <dbReference type="EMBL" id="RFU95502.1"/>
    </source>
</evidence>
<reference evidence="8 9" key="2">
    <citation type="submission" date="2018-09" db="EMBL/GenBank/DDBJ databases">
        <title>Genome of Sphaerochaeta halotolerans strain 4-11.</title>
        <authorList>
            <person name="Nazina T.N."/>
            <person name="Sokolova D.S."/>
        </authorList>
    </citation>
    <scope>NUCLEOTIDE SEQUENCE [LARGE SCALE GENOMIC DNA]</scope>
    <source>
        <strain evidence="8 9">4-11</strain>
    </source>
</reference>
<dbReference type="RefSeq" id="WP_117329450.1">
    <property type="nucleotide sequence ID" value="NZ_QUWK01000003.1"/>
</dbReference>
<name>A0A372MIA5_9SPIR</name>
<feature type="domain" description="Large ribosomal subunit protein uL30-like ferredoxin-like fold" evidence="7">
    <location>
        <begin position="7"/>
        <end position="57"/>
    </location>
</feature>
<dbReference type="CDD" id="cd01658">
    <property type="entry name" value="Ribosomal_L30"/>
    <property type="match status" value="1"/>
</dbReference>
<protein>
    <recommendedName>
        <fullName evidence="5">Large ribosomal subunit protein uL30</fullName>
    </recommendedName>
</protein>
<dbReference type="GO" id="GO:0022625">
    <property type="term" value="C:cytosolic large ribosomal subunit"/>
    <property type="evidence" value="ECO:0007669"/>
    <property type="project" value="TreeGrafter"/>
</dbReference>
<evidence type="ECO:0000259" key="7">
    <source>
        <dbReference type="Pfam" id="PF00327"/>
    </source>
</evidence>
<dbReference type="Gene3D" id="3.30.1390.20">
    <property type="entry name" value="Ribosomal protein L30, ferredoxin-like fold domain"/>
    <property type="match status" value="1"/>
</dbReference>
<evidence type="ECO:0000256" key="6">
    <source>
        <dbReference type="RuleBase" id="RU003734"/>
    </source>
</evidence>
<gene>
    <name evidence="5" type="primary">rpmD</name>
    <name evidence="8" type="ORF">DYP60_03245</name>
</gene>
<organism evidence="8 9">
    <name type="scientific">Sphaerochaeta halotolerans</name>
    <dbReference type="NCBI Taxonomy" id="2293840"/>
    <lineage>
        <taxon>Bacteria</taxon>
        <taxon>Pseudomonadati</taxon>
        <taxon>Spirochaetota</taxon>
        <taxon>Spirochaetia</taxon>
        <taxon>Spirochaetales</taxon>
        <taxon>Sphaerochaetaceae</taxon>
        <taxon>Sphaerochaeta</taxon>
    </lineage>
</organism>
<dbReference type="Proteomes" id="UP000264002">
    <property type="component" value="Unassembled WGS sequence"/>
</dbReference>
<evidence type="ECO:0000256" key="4">
    <source>
        <dbReference type="ARBA" id="ARBA00023274"/>
    </source>
</evidence>
<keyword evidence="9" id="KW-1185">Reference proteome</keyword>
<comment type="subunit">
    <text evidence="2 5">Part of the 50S ribosomal subunit.</text>
</comment>
<dbReference type="InterPro" id="IPR016082">
    <property type="entry name" value="Ribosomal_uL30_ferredoxin-like"/>
</dbReference>
<keyword evidence="4 5" id="KW-0687">Ribonucleoprotein</keyword>
<keyword evidence="3 5" id="KW-0689">Ribosomal protein</keyword>
<dbReference type="InterPro" id="IPR036919">
    <property type="entry name" value="Ribo_uL30_ferredoxin-like_sf"/>
</dbReference>
<dbReference type="NCBIfam" id="TIGR01308">
    <property type="entry name" value="rpmD_bact"/>
    <property type="match status" value="1"/>
</dbReference>
<evidence type="ECO:0000256" key="2">
    <source>
        <dbReference type="ARBA" id="ARBA00011838"/>
    </source>
</evidence>
<dbReference type="OrthoDB" id="9812790at2"/>